<comment type="caution">
    <text evidence="1">The sequence shown here is derived from an EMBL/GenBank/DDBJ whole genome shotgun (WGS) entry which is preliminary data.</text>
</comment>
<evidence type="ECO:0000313" key="1">
    <source>
        <dbReference type="EMBL" id="KAJ4962280.1"/>
    </source>
</evidence>
<reference evidence="1" key="1">
    <citation type="journal article" date="2023" name="Plant J.">
        <title>The genome of the king protea, Protea cynaroides.</title>
        <authorList>
            <person name="Chang J."/>
            <person name="Duong T.A."/>
            <person name="Schoeman C."/>
            <person name="Ma X."/>
            <person name="Roodt D."/>
            <person name="Barker N."/>
            <person name="Li Z."/>
            <person name="Van de Peer Y."/>
            <person name="Mizrachi E."/>
        </authorList>
    </citation>
    <scope>NUCLEOTIDE SEQUENCE</scope>
    <source>
        <tissue evidence="1">Young leaves</tissue>
    </source>
</reference>
<dbReference type="AlphaFoldDB" id="A0A9Q0HAJ1"/>
<organism evidence="1 2">
    <name type="scientific">Protea cynaroides</name>
    <dbReference type="NCBI Taxonomy" id="273540"/>
    <lineage>
        <taxon>Eukaryota</taxon>
        <taxon>Viridiplantae</taxon>
        <taxon>Streptophyta</taxon>
        <taxon>Embryophyta</taxon>
        <taxon>Tracheophyta</taxon>
        <taxon>Spermatophyta</taxon>
        <taxon>Magnoliopsida</taxon>
        <taxon>Proteales</taxon>
        <taxon>Proteaceae</taxon>
        <taxon>Protea</taxon>
    </lineage>
</organism>
<dbReference type="Proteomes" id="UP001141806">
    <property type="component" value="Unassembled WGS sequence"/>
</dbReference>
<protein>
    <submittedName>
        <fullName evidence="1">Uncharacterized protein</fullName>
    </submittedName>
</protein>
<gene>
    <name evidence="1" type="ORF">NE237_022219</name>
</gene>
<sequence>MIRQNRSLLVPFDILEVFIYGLPRPVQGKMAEQPLSNGTGQTLCLLIFLNVLLSASAFLRGLSRAASIRQNGVAFELLSSEIFEAHSPWSASACPRGFNQVAIVGQNRFAFELLSHEDLLGTQSLVWLGLSKGTWLSSHGWTKQVFPSCCGIFKIFEVHPPRSGSDLFEGTRPSSHGRTK</sequence>
<keyword evidence="2" id="KW-1185">Reference proteome</keyword>
<evidence type="ECO:0000313" key="2">
    <source>
        <dbReference type="Proteomes" id="UP001141806"/>
    </source>
</evidence>
<dbReference type="EMBL" id="JAMYWD010000008">
    <property type="protein sequence ID" value="KAJ4962280.1"/>
    <property type="molecule type" value="Genomic_DNA"/>
</dbReference>
<name>A0A9Q0HAJ1_9MAGN</name>
<accession>A0A9Q0HAJ1</accession>
<proteinExistence type="predicted"/>